<evidence type="ECO:0000256" key="4">
    <source>
        <dbReference type="ARBA" id="ARBA00019403"/>
    </source>
</evidence>
<keyword evidence="7" id="KW-0227">DNA damage</keyword>
<dbReference type="InterPro" id="IPR036895">
    <property type="entry name" value="Uracil-DNA_glycosylase-like_sf"/>
</dbReference>
<keyword evidence="14" id="KW-1185">Reference proteome</keyword>
<dbReference type="AlphaFoldDB" id="A0A1J8PAL9"/>
<reference evidence="13 14" key="1">
    <citation type="submission" date="2016-03" db="EMBL/GenBank/DDBJ databases">
        <title>Comparative genomics of Rickettsiella.</title>
        <authorList>
            <person name="Chandler C."/>
            <person name="Wang Y."/>
        </authorList>
    </citation>
    <scope>NUCLEOTIDE SEQUENCE [LARGE SCALE GENOMIC DNA]</scope>
    <source>
        <strain evidence="13 14">RCFS May 2013</strain>
    </source>
</reference>
<dbReference type="Gene3D" id="3.40.470.10">
    <property type="entry name" value="Uracil-DNA glycosylase-like domain"/>
    <property type="match status" value="1"/>
</dbReference>
<keyword evidence="11" id="KW-0234">DNA repair</keyword>
<evidence type="ECO:0000256" key="1">
    <source>
        <dbReference type="ARBA" id="ARBA00001400"/>
    </source>
</evidence>
<dbReference type="EC" id="3.2.2.27" evidence="3"/>
<evidence type="ECO:0000256" key="9">
    <source>
        <dbReference type="ARBA" id="ARBA00023004"/>
    </source>
</evidence>
<evidence type="ECO:0000256" key="5">
    <source>
        <dbReference type="ARBA" id="ARBA00022485"/>
    </source>
</evidence>
<dbReference type="Proteomes" id="UP000183924">
    <property type="component" value="Unassembled WGS sequence"/>
</dbReference>
<dbReference type="NCBIfam" id="TIGR00758">
    <property type="entry name" value="UDG_fam4"/>
    <property type="match status" value="1"/>
</dbReference>
<keyword evidence="5" id="KW-0004">4Fe-4S</keyword>
<proteinExistence type="inferred from homology"/>
<evidence type="ECO:0000313" key="14">
    <source>
        <dbReference type="Proteomes" id="UP000183924"/>
    </source>
</evidence>
<evidence type="ECO:0000256" key="7">
    <source>
        <dbReference type="ARBA" id="ARBA00022763"/>
    </source>
</evidence>
<dbReference type="GO" id="GO:0006281">
    <property type="term" value="P:DNA repair"/>
    <property type="evidence" value="ECO:0007669"/>
    <property type="project" value="UniProtKB-KW"/>
</dbReference>
<keyword evidence="9" id="KW-0408">Iron</keyword>
<dbReference type="Pfam" id="PF03167">
    <property type="entry name" value="UDG"/>
    <property type="match status" value="1"/>
</dbReference>
<dbReference type="InterPro" id="IPR005273">
    <property type="entry name" value="Ura-DNA_glyco_family4"/>
</dbReference>
<evidence type="ECO:0000256" key="6">
    <source>
        <dbReference type="ARBA" id="ARBA00022723"/>
    </source>
</evidence>
<keyword evidence="8" id="KW-0378">Hydrolase</keyword>
<feature type="domain" description="Uracil-DNA glycosylase-like" evidence="12">
    <location>
        <begin position="79"/>
        <end position="227"/>
    </location>
</feature>
<dbReference type="SMART" id="SM00987">
    <property type="entry name" value="UreE_C"/>
    <property type="match status" value="1"/>
</dbReference>
<evidence type="ECO:0000259" key="12">
    <source>
        <dbReference type="SMART" id="SM00986"/>
    </source>
</evidence>
<comment type="caution">
    <text evidence="13">The sequence shown here is derived from an EMBL/GenBank/DDBJ whole genome shotgun (WGS) entry which is preliminary data.</text>
</comment>
<dbReference type="PANTHER" id="PTHR33693:SF1">
    <property type="entry name" value="TYPE-4 URACIL-DNA GLYCOSYLASE"/>
    <property type="match status" value="1"/>
</dbReference>
<evidence type="ECO:0000313" key="13">
    <source>
        <dbReference type="EMBL" id="OIZ94423.1"/>
    </source>
</evidence>
<dbReference type="PANTHER" id="PTHR33693">
    <property type="entry name" value="TYPE-5 URACIL-DNA GLYCOSYLASE"/>
    <property type="match status" value="1"/>
</dbReference>
<keyword evidence="10" id="KW-0411">Iron-sulfur</keyword>
<protein>
    <recommendedName>
        <fullName evidence="4">Type-4 uracil-DNA glycosylase</fullName>
        <ecNumber evidence="3">3.2.2.27</ecNumber>
    </recommendedName>
</protein>
<name>A0A1J8PAL9_9COXI</name>
<sequence>MIDKVKRLNYLKKMDIPLWILREDTNKLPKEIVKDEDMPRKLIMTREQKISTLNWQELRWTVNNCKACDLYKTRTNPVFGVGNRNADLLIIGEAPGANEDKQGEPFVGRGGQLLTNMLSAIGFKREDYYIANILKSRPPNNRDPSLLEVKACTPYLLRQISLVNPKLILAVGRIAAHYLLSTDATMASLRGNLFHFGVNKIPLLVTYHPAYLLRSPREKRKAWQDMLCVKKQLDLEVIEQNG</sequence>
<dbReference type="SMART" id="SM00986">
    <property type="entry name" value="UDG"/>
    <property type="match status" value="1"/>
</dbReference>
<organism evidence="13 14">
    <name type="scientific">Candidatus Rickettsiella isopodorum</name>
    <dbReference type="NCBI Taxonomy" id="1225476"/>
    <lineage>
        <taxon>Bacteria</taxon>
        <taxon>Pseudomonadati</taxon>
        <taxon>Pseudomonadota</taxon>
        <taxon>Gammaproteobacteria</taxon>
        <taxon>Legionellales</taxon>
        <taxon>Coxiellaceae</taxon>
        <taxon>Rickettsiella</taxon>
    </lineage>
</organism>
<evidence type="ECO:0000256" key="8">
    <source>
        <dbReference type="ARBA" id="ARBA00022801"/>
    </source>
</evidence>
<evidence type="ECO:0000256" key="11">
    <source>
        <dbReference type="ARBA" id="ARBA00023204"/>
    </source>
</evidence>
<keyword evidence="6" id="KW-0479">Metal-binding</keyword>
<gene>
    <name evidence="13" type="ORF">A1D18_06195</name>
</gene>
<dbReference type="STRING" id="1225476.A1D18_06195"/>
<dbReference type="InterPro" id="IPR051536">
    <property type="entry name" value="UDG_Type-4/5"/>
</dbReference>
<dbReference type="GO" id="GO:0004844">
    <property type="term" value="F:uracil DNA N-glycosylase activity"/>
    <property type="evidence" value="ECO:0007669"/>
    <property type="project" value="UniProtKB-EC"/>
</dbReference>
<dbReference type="CDD" id="cd10030">
    <property type="entry name" value="UDG-F4_TTUDGA_SPO1dp_like"/>
    <property type="match status" value="1"/>
</dbReference>
<evidence type="ECO:0000256" key="3">
    <source>
        <dbReference type="ARBA" id="ARBA00012030"/>
    </source>
</evidence>
<dbReference type="EMBL" id="LUKY01000033">
    <property type="protein sequence ID" value="OIZ94423.1"/>
    <property type="molecule type" value="Genomic_DNA"/>
</dbReference>
<dbReference type="GO" id="GO:0046872">
    <property type="term" value="F:metal ion binding"/>
    <property type="evidence" value="ECO:0007669"/>
    <property type="project" value="UniProtKB-KW"/>
</dbReference>
<dbReference type="InterPro" id="IPR005122">
    <property type="entry name" value="Uracil-DNA_glycosylase-like"/>
</dbReference>
<dbReference type="RefSeq" id="WP_071662911.1">
    <property type="nucleotide sequence ID" value="NZ_LUKY01000033.1"/>
</dbReference>
<dbReference type="GO" id="GO:0051539">
    <property type="term" value="F:4 iron, 4 sulfur cluster binding"/>
    <property type="evidence" value="ECO:0007669"/>
    <property type="project" value="UniProtKB-KW"/>
</dbReference>
<evidence type="ECO:0000256" key="2">
    <source>
        <dbReference type="ARBA" id="ARBA00006521"/>
    </source>
</evidence>
<evidence type="ECO:0000256" key="10">
    <source>
        <dbReference type="ARBA" id="ARBA00023014"/>
    </source>
</evidence>
<accession>A0A1J8PAL9</accession>
<comment type="catalytic activity">
    <reaction evidence="1">
        <text>Hydrolyzes single-stranded DNA or mismatched double-stranded DNA and polynucleotides, releasing free uracil.</text>
        <dbReference type="EC" id="3.2.2.27"/>
    </reaction>
</comment>
<comment type="similarity">
    <text evidence="2">Belongs to the uracil-DNA glycosylase (UDG) superfamily. Type 4 (UDGa) family.</text>
</comment>
<dbReference type="SUPFAM" id="SSF52141">
    <property type="entry name" value="Uracil-DNA glycosylase-like"/>
    <property type="match status" value="1"/>
</dbReference>